<evidence type="ECO:0000259" key="10">
    <source>
        <dbReference type="PROSITE" id="PS51755"/>
    </source>
</evidence>
<dbReference type="GO" id="GO:0005829">
    <property type="term" value="C:cytosol"/>
    <property type="evidence" value="ECO:0007669"/>
    <property type="project" value="TreeGrafter"/>
</dbReference>
<dbReference type="InterPro" id="IPR039420">
    <property type="entry name" value="WalR-like"/>
</dbReference>
<evidence type="ECO:0000256" key="3">
    <source>
        <dbReference type="ARBA" id="ARBA00023012"/>
    </source>
</evidence>
<dbReference type="CDD" id="cd00383">
    <property type="entry name" value="trans_reg_C"/>
    <property type="match status" value="1"/>
</dbReference>
<keyword evidence="12" id="KW-1185">Reference proteome</keyword>
<dbReference type="InterPro" id="IPR001789">
    <property type="entry name" value="Sig_transdc_resp-reg_receiver"/>
</dbReference>
<dbReference type="InterPro" id="IPR001867">
    <property type="entry name" value="OmpR/PhoB-type_DNA-bd"/>
</dbReference>
<dbReference type="Gene3D" id="1.10.10.10">
    <property type="entry name" value="Winged helix-like DNA-binding domain superfamily/Winged helix DNA-binding domain"/>
    <property type="match status" value="1"/>
</dbReference>
<evidence type="ECO:0000256" key="2">
    <source>
        <dbReference type="ARBA" id="ARBA00022553"/>
    </source>
</evidence>
<evidence type="ECO:0000259" key="9">
    <source>
        <dbReference type="PROSITE" id="PS50110"/>
    </source>
</evidence>
<feature type="domain" description="Response regulatory" evidence="9">
    <location>
        <begin position="13"/>
        <end position="129"/>
    </location>
</feature>
<dbReference type="SUPFAM" id="SSF52172">
    <property type="entry name" value="CheY-like"/>
    <property type="match status" value="1"/>
</dbReference>
<accession>A0A1H5R2I0</accession>
<dbReference type="InterPro" id="IPR036388">
    <property type="entry name" value="WH-like_DNA-bd_sf"/>
</dbReference>
<dbReference type="PROSITE" id="PS50110">
    <property type="entry name" value="RESPONSE_REGULATORY"/>
    <property type="match status" value="1"/>
</dbReference>
<reference evidence="12" key="1">
    <citation type="submission" date="2016-10" db="EMBL/GenBank/DDBJ databases">
        <authorList>
            <person name="Varghese N."/>
            <person name="Submissions S."/>
        </authorList>
    </citation>
    <scope>NUCLEOTIDE SEQUENCE [LARGE SCALE GENOMIC DNA]</scope>
    <source>
        <strain evidence="12">DSM 44654</strain>
    </source>
</reference>
<dbReference type="PANTHER" id="PTHR48111:SF22">
    <property type="entry name" value="REGULATOR OF RPOS"/>
    <property type="match status" value="1"/>
</dbReference>
<sequence>MFRFLRITVCSMRLLVVDDDPDVRTSLRHCLEFEGYTVATAGDGEQALRRLLADGTRPDLAIVDVMMPVVDGLEVCRRLRAYGERVPVLMLTARDGLGDRVTGLDAGADDYLVKPFALEELLARLRALLKTNRERRSDTVRYADLELNLASREVARAGDPISLTPTEFDLLRQFLAAPERVLTRTHLQQRVWGHVLGTNALDVYIGYLRRKTEAAGAGRLLHTVRGIGFVLRSGT</sequence>
<name>A0A1H5R2I0_9PSEU</name>
<dbReference type="CDD" id="cd17574">
    <property type="entry name" value="REC_OmpR"/>
    <property type="match status" value="1"/>
</dbReference>
<keyword evidence="5 8" id="KW-0238">DNA-binding</keyword>
<feature type="modified residue" description="4-aspartylphosphate" evidence="7">
    <location>
        <position position="64"/>
    </location>
</feature>
<feature type="DNA-binding region" description="OmpR/PhoB-type" evidence="8">
    <location>
        <begin position="137"/>
        <end position="233"/>
    </location>
</feature>
<evidence type="ECO:0000256" key="4">
    <source>
        <dbReference type="ARBA" id="ARBA00023015"/>
    </source>
</evidence>
<dbReference type="InterPro" id="IPR011006">
    <property type="entry name" value="CheY-like_superfamily"/>
</dbReference>
<dbReference type="STRING" id="218821.SAMN05421837_106145"/>
<dbReference type="Pfam" id="PF00072">
    <property type="entry name" value="Response_reg"/>
    <property type="match status" value="1"/>
</dbReference>
<dbReference type="Pfam" id="PF00486">
    <property type="entry name" value="Trans_reg_C"/>
    <property type="match status" value="1"/>
</dbReference>
<evidence type="ECO:0000256" key="6">
    <source>
        <dbReference type="ARBA" id="ARBA00023163"/>
    </source>
</evidence>
<keyword evidence="6" id="KW-0804">Transcription</keyword>
<dbReference type="EMBL" id="FNUJ01000006">
    <property type="protein sequence ID" value="SEF32254.1"/>
    <property type="molecule type" value="Genomic_DNA"/>
</dbReference>
<protein>
    <submittedName>
        <fullName evidence="11">Two-component system, OmpR family, response regulator MprA</fullName>
    </submittedName>
</protein>
<dbReference type="FunFam" id="3.40.50.2300:FF:000001">
    <property type="entry name" value="DNA-binding response regulator PhoB"/>
    <property type="match status" value="1"/>
</dbReference>
<evidence type="ECO:0000256" key="8">
    <source>
        <dbReference type="PROSITE-ProRule" id="PRU01091"/>
    </source>
</evidence>
<keyword evidence="3" id="KW-0902">Two-component regulatory system</keyword>
<dbReference type="SMART" id="SM00862">
    <property type="entry name" value="Trans_reg_C"/>
    <property type="match status" value="1"/>
</dbReference>
<evidence type="ECO:0000313" key="11">
    <source>
        <dbReference type="EMBL" id="SEF32254.1"/>
    </source>
</evidence>
<gene>
    <name evidence="11" type="ORF">SAMN05421837_106145</name>
</gene>
<comment type="subcellular location">
    <subcellularLocation>
        <location evidence="1">Cytoplasm</location>
    </subcellularLocation>
</comment>
<evidence type="ECO:0000256" key="7">
    <source>
        <dbReference type="PROSITE-ProRule" id="PRU00169"/>
    </source>
</evidence>
<dbReference type="PANTHER" id="PTHR48111">
    <property type="entry name" value="REGULATOR OF RPOS"/>
    <property type="match status" value="1"/>
</dbReference>
<evidence type="ECO:0000313" key="12">
    <source>
        <dbReference type="Proteomes" id="UP000198878"/>
    </source>
</evidence>
<dbReference type="Gene3D" id="3.40.50.2300">
    <property type="match status" value="1"/>
</dbReference>
<dbReference type="Gene3D" id="6.10.250.690">
    <property type="match status" value="1"/>
</dbReference>
<dbReference type="Proteomes" id="UP000198878">
    <property type="component" value="Unassembled WGS sequence"/>
</dbReference>
<keyword evidence="4" id="KW-0805">Transcription regulation</keyword>
<feature type="domain" description="OmpR/PhoB-type" evidence="10">
    <location>
        <begin position="137"/>
        <end position="233"/>
    </location>
</feature>
<dbReference type="GO" id="GO:0006355">
    <property type="term" value="P:regulation of DNA-templated transcription"/>
    <property type="evidence" value="ECO:0007669"/>
    <property type="project" value="InterPro"/>
</dbReference>
<dbReference type="AlphaFoldDB" id="A0A1H5R2I0"/>
<evidence type="ECO:0000256" key="5">
    <source>
        <dbReference type="ARBA" id="ARBA00023125"/>
    </source>
</evidence>
<dbReference type="GO" id="GO:0032993">
    <property type="term" value="C:protein-DNA complex"/>
    <property type="evidence" value="ECO:0007669"/>
    <property type="project" value="TreeGrafter"/>
</dbReference>
<dbReference type="GO" id="GO:0000976">
    <property type="term" value="F:transcription cis-regulatory region binding"/>
    <property type="evidence" value="ECO:0007669"/>
    <property type="project" value="TreeGrafter"/>
</dbReference>
<dbReference type="PROSITE" id="PS51755">
    <property type="entry name" value="OMPR_PHOB"/>
    <property type="match status" value="1"/>
</dbReference>
<proteinExistence type="predicted"/>
<dbReference type="GO" id="GO:0000156">
    <property type="term" value="F:phosphorelay response regulator activity"/>
    <property type="evidence" value="ECO:0007669"/>
    <property type="project" value="TreeGrafter"/>
</dbReference>
<evidence type="ECO:0000256" key="1">
    <source>
        <dbReference type="ARBA" id="ARBA00004496"/>
    </source>
</evidence>
<organism evidence="11 12">
    <name type="scientific">Amycolatopsis pretoriensis</name>
    <dbReference type="NCBI Taxonomy" id="218821"/>
    <lineage>
        <taxon>Bacteria</taxon>
        <taxon>Bacillati</taxon>
        <taxon>Actinomycetota</taxon>
        <taxon>Actinomycetes</taxon>
        <taxon>Pseudonocardiales</taxon>
        <taxon>Pseudonocardiaceae</taxon>
        <taxon>Amycolatopsis</taxon>
    </lineage>
</organism>
<keyword evidence="2 7" id="KW-0597">Phosphoprotein</keyword>
<dbReference type="SMART" id="SM00448">
    <property type="entry name" value="REC"/>
    <property type="match status" value="1"/>
</dbReference>